<feature type="compositionally biased region" description="Polar residues" evidence="1">
    <location>
        <begin position="1"/>
        <end position="12"/>
    </location>
</feature>
<evidence type="ECO:0008006" key="4">
    <source>
        <dbReference type="Google" id="ProtNLM"/>
    </source>
</evidence>
<reference evidence="2 3" key="1">
    <citation type="submission" date="2017-04" db="EMBL/GenBank/DDBJ databases">
        <title>The new phylogeny of genus Mycobacterium.</title>
        <authorList>
            <person name="Tortoli E."/>
            <person name="Trovato A."/>
            <person name="Cirillo D.M."/>
        </authorList>
    </citation>
    <scope>NUCLEOTIDE SEQUENCE [LARGE SCALE GENOMIC DNA]</scope>
    <source>
        <strain evidence="2 3">TBL 1200985</strain>
    </source>
</reference>
<dbReference type="InterPro" id="IPR016084">
    <property type="entry name" value="Haem_Oase-like_multi-hlx"/>
</dbReference>
<protein>
    <recommendedName>
        <fullName evidence="4">TenA family transcriptional regulator</fullName>
    </recommendedName>
</protein>
<sequence length="265" mass="30289">MSKVTETSSATRARSVHHPSVKRELSESPHPDWVQRMIPGLQRELAEVLDCPLFRATVEGPLPERSWRNTVKEFFGVVESFPKYMGISLAKTTFGRRPGDALARDWLIGNIRTEARHAQWYIDWAVGLGIRYEELVEHRPGPEVLAVQEFLWSMAYRGSLAESFAAVNYAIEGSTGEWTRLVIPAFRQYFGDDKQTLMWLVEHAEYDDAHPREALELIKLTVTDEADQRKTEYAARRSLQLFRRGFDACHTLHTAPGRGLDPHAL</sequence>
<dbReference type="Proteomes" id="UP000193247">
    <property type="component" value="Unassembled WGS sequence"/>
</dbReference>
<evidence type="ECO:0000313" key="2">
    <source>
        <dbReference type="EMBL" id="OSC42744.1"/>
    </source>
</evidence>
<gene>
    <name evidence="2" type="ORF">B8W66_02945</name>
</gene>
<feature type="region of interest" description="Disordered" evidence="1">
    <location>
        <begin position="1"/>
        <end position="29"/>
    </location>
</feature>
<name>A0A1X2LZT2_9MYCO</name>
<dbReference type="AlphaFoldDB" id="A0A1X2LZT2"/>
<comment type="caution">
    <text evidence="2">The sequence shown here is derived from an EMBL/GenBank/DDBJ whole genome shotgun (WGS) entry which is preliminary data.</text>
</comment>
<dbReference type="Pfam" id="PF14518">
    <property type="entry name" value="Haem_oxygenas_2"/>
    <property type="match status" value="1"/>
</dbReference>
<dbReference type="STRING" id="1430326.B8W66_02945"/>
<organism evidence="2 3">
    <name type="scientific">Mycobacterium decipiens</name>
    <dbReference type="NCBI Taxonomy" id="1430326"/>
    <lineage>
        <taxon>Bacteria</taxon>
        <taxon>Bacillati</taxon>
        <taxon>Actinomycetota</taxon>
        <taxon>Actinomycetes</taxon>
        <taxon>Mycobacteriales</taxon>
        <taxon>Mycobacteriaceae</taxon>
        <taxon>Mycobacterium</taxon>
    </lineage>
</organism>
<dbReference type="OrthoDB" id="3523588at2"/>
<proteinExistence type="predicted"/>
<accession>A0A1X2LZT2</accession>
<dbReference type="EMBL" id="NCXP01000002">
    <property type="protein sequence ID" value="OSC42744.1"/>
    <property type="molecule type" value="Genomic_DNA"/>
</dbReference>
<evidence type="ECO:0000313" key="3">
    <source>
        <dbReference type="Proteomes" id="UP000193247"/>
    </source>
</evidence>
<evidence type="ECO:0000256" key="1">
    <source>
        <dbReference type="SAM" id="MobiDB-lite"/>
    </source>
</evidence>
<dbReference type="Gene3D" id="1.20.910.10">
    <property type="entry name" value="Heme oxygenase-like"/>
    <property type="match status" value="1"/>
</dbReference>
<dbReference type="SUPFAM" id="SSF48613">
    <property type="entry name" value="Heme oxygenase-like"/>
    <property type="match status" value="1"/>
</dbReference>
<keyword evidence="3" id="KW-1185">Reference proteome</keyword>